<reference evidence="2 3" key="1">
    <citation type="submission" date="2024-04" db="EMBL/GenBank/DDBJ databases">
        <title>Genome assembly C_amara_ONT_v2.</title>
        <authorList>
            <person name="Yant L."/>
            <person name="Moore C."/>
            <person name="Slenker M."/>
        </authorList>
    </citation>
    <scope>NUCLEOTIDE SEQUENCE [LARGE SCALE GENOMIC DNA]</scope>
    <source>
        <tissue evidence="2">Leaf</tissue>
    </source>
</reference>
<protein>
    <submittedName>
        <fullName evidence="2">F-box protein</fullName>
    </submittedName>
</protein>
<proteinExistence type="predicted"/>
<name>A0ABD1APS5_CARAN</name>
<evidence type="ECO:0000313" key="3">
    <source>
        <dbReference type="Proteomes" id="UP001558713"/>
    </source>
</evidence>
<feature type="domain" description="F-box" evidence="1">
    <location>
        <begin position="16"/>
        <end position="51"/>
    </location>
</feature>
<dbReference type="EMBL" id="JBANAX010000584">
    <property type="protein sequence ID" value="KAL1201730.1"/>
    <property type="molecule type" value="Genomic_DNA"/>
</dbReference>
<dbReference type="Proteomes" id="UP001558713">
    <property type="component" value="Unassembled WGS sequence"/>
</dbReference>
<evidence type="ECO:0000259" key="1">
    <source>
        <dbReference type="Pfam" id="PF00646"/>
    </source>
</evidence>
<dbReference type="InterPro" id="IPR001810">
    <property type="entry name" value="F-box_dom"/>
</dbReference>
<accession>A0ABD1APS5</accession>
<evidence type="ECO:0000313" key="2">
    <source>
        <dbReference type="EMBL" id="KAL1201730.1"/>
    </source>
</evidence>
<dbReference type="InterPro" id="IPR036047">
    <property type="entry name" value="F-box-like_dom_sf"/>
</dbReference>
<gene>
    <name evidence="2" type="ORF">V5N11_006270</name>
</gene>
<dbReference type="Pfam" id="PF00646">
    <property type="entry name" value="F-box"/>
    <property type="match status" value="1"/>
</dbReference>
<organism evidence="2 3">
    <name type="scientific">Cardamine amara subsp. amara</name>
    <dbReference type="NCBI Taxonomy" id="228776"/>
    <lineage>
        <taxon>Eukaryota</taxon>
        <taxon>Viridiplantae</taxon>
        <taxon>Streptophyta</taxon>
        <taxon>Embryophyta</taxon>
        <taxon>Tracheophyta</taxon>
        <taxon>Spermatophyta</taxon>
        <taxon>Magnoliopsida</taxon>
        <taxon>eudicotyledons</taxon>
        <taxon>Gunneridae</taxon>
        <taxon>Pentapetalae</taxon>
        <taxon>rosids</taxon>
        <taxon>malvids</taxon>
        <taxon>Brassicales</taxon>
        <taxon>Brassicaceae</taxon>
        <taxon>Cardamineae</taxon>
        <taxon>Cardamine</taxon>
    </lineage>
</organism>
<keyword evidence="3" id="KW-1185">Reference proteome</keyword>
<dbReference type="AlphaFoldDB" id="A0ABD1APS5"/>
<comment type="caution">
    <text evidence="2">The sequence shown here is derived from an EMBL/GenBank/DDBJ whole genome shotgun (WGS) entry which is preliminary data.</text>
</comment>
<dbReference type="SUPFAM" id="SSF81383">
    <property type="entry name" value="F-box domain"/>
    <property type="match status" value="1"/>
</dbReference>
<dbReference type="Gene3D" id="1.20.1280.50">
    <property type="match status" value="1"/>
</dbReference>
<sequence>MEEMQNPNSLKRLKRELPRDLLISVFERLGFANFQRAKSVCRFWQSASRQCVPKGQIPWLIPFPEDNKNKSCCVLFNPEEKHKLYKTQDLGVEFAKSVCWANP</sequence>